<evidence type="ECO:0000313" key="1">
    <source>
        <dbReference type="EMBL" id="MBB5871848.1"/>
    </source>
</evidence>
<gene>
    <name evidence="1" type="ORF">F4553_005227</name>
</gene>
<evidence type="ECO:0000313" key="2">
    <source>
        <dbReference type="Proteomes" id="UP000587527"/>
    </source>
</evidence>
<comment type="caution">
    <text evidence="1">The sequence shown here is derived from an EMBL/GenBank/DDBJ whole genome shotgun (WGS) entry which is preliminary data.</text>
</comment>
<organism evidence="1 2">
    <name type="scientific">Allocatelliglobosispora scoriae</name>
    <dbReference type="NCBI Taxonomy" id="643052"/>
    <lineage>
        <taxon>Bacteria</taxon>
        <taxon>Bacillati</taxon>
        <taxon>Actinomycetota</taxon>
        <taxon>Actinomycetes</taxon>
        <taxon>Micromonosporales</taxon>
        <taxon>Micromonosporaceae</taxon>
        <taxon>Allocatelliglobosispora</taxon>
    </lineage>
</organism>
<dbReference type="EMBL" id="JACHMN010000002">
    <property type="protein sequence ID" value="MBB5871848.1"/>
    <property type="molecule type" value="Genomic_DNA"/>
</dbReference>
<dbReference type="AlphaFoldDB" id="A0A841BWJ0"/>
<dbReference type="RefSeq" id="WP_184840175.1">
    <property type="nucleotide sequence ID" value="NZ_JACHMN010000002.1"/>
</dbReference>
<proteinExistence type="predicted"/>
<accession>A0A841BWJ0</accession>
<dbReference type="Gene3D" id="3.40.50.300">
    <property type="entry name" value="P-loop containing nucleotide triphosphate hydrolases"/>
    <property type="match status" value="1"/>
</dbReference>
<sequence>MRFRAVTMAGLVAELAERIVRRPGWCRVAIDGPPAAAPEEWSAALAEALRERGRAVLGVRSADFWRPRSVRYEQGRTNPDAFYEEWLDLSGLRREVLDPLAPGGTGRVLPTLWNPVTDRATRASYLELAPDGVLLLSGALLLGAGLPLDLAVHLVLSPAALARRTPSDEVWTLPAFARYADEVDPASVADVVVRVDDPKHPAALVSRLADS</sequence>
<name>A0A841BWJ0_9ACTN</name>
<dbReference type="Proteomes" id="UP000587527">
    <property type="component" value="Unassembled WGS sequence"/>
</dbReference>
<protein>
    <recommendedName>
        <fullName evidence="3">Uridine kinase</fullName>
    </recommendedName>
</protein>
<dbReference type="InterPro" id="IPR027417">
    <property type="entry name" value="P-loop_NTPase"/>
</dbReference>
<reference evidence="1 2" key="1">
    <citation type="submission" date="2020-08" db="EMBL/GenBank/DDBJ databases">
        <title>Sequencing the genomes of 1000 actinobacteria strains.</title>
        <authorList>
            <person name="Klenk H.-P."/>
        </authorList>
    </citation>
    <scope>NUCLEOTIDE SEQUENCE [LARGE SCALE GENOMIC DNA]</scope>
    <source>
        <strain evidence="1 2">DSM 45362</strain>
    </source>
</reference>
<evidence type="ECO:0008006" key="3">
    <source>
        <dbReference type="Google" id="ProtNLM"/>
    </source>
</evidence>
<keyword evidence="2" id="KW-1185">Reference proteome</keyword>